<dbReference type="SUPFAM" id="SSF56519">
    <property type="entry name" value="Penicillin binding protein dimerisation domain"/>
    <property type="match status" value="1"/>
</dbReference>
<dbReference type="AlphaFoldDB" id="A0A917HN78"/>
<dbReference type="PANTHER" id="PTHR30627:SF24">
    <property type="entry name" value="PENICILLIN-BINDING PROTEIN 4B"/>
    <property type="match status" value="1"/>
</dbReference>
<dbReference type="InterPro" id="IPR001387">
    <property type="entry name" value="Cro/C1-type_HTH"/>
</dbReference>
<keyword evidence="6" id="KW-1185">Reference proteome</keyword>
<dbReference type="InterPro" id="IPR050515">
    <property type="entry name" value="Beta-lactam/transpept"/>
</dbReference>
<dbReference type="SUPFAM" id="SSF56601">
    <property type="entry name" value="beta-lactamase/transpeptidase-like"/>
    <property type="match status" value="1"/>
</dbReference>
<evidence type="ECO:0000259" key="4">
    <source>
        <dbReference type="PROSITE" id="PS50943"/>
    </source>
</evidence>
<dbReference type="Gene3D" id="3.40.710.10">
    <property type="entry name" value="DD-peptidase/beta-lactamase superfamily"/>
    <property type="match status" value="1"/>
</dbReference>
<dbReference type="InterPro" id="IPR001460">
    <property type="entry name" value="PCN-bd_Tpept"/>
</dbReference>
<dbReference type="InterPro" id="IPR012338">
    <property type="entry name" value="Beta-lactam/transpept-like"/>
</dbReference>
<evidence type="ECO:0000313" key="5">
    <source>
        <dbReference type="EMBL" id="GGG83942.1"/>
    </source>
</evidence>
<protein>
    <submittedName>
        <fullName evidence="5">Penicillin-binding protein 4B</fullName>
    </submittedName>
</protein>
<dbReference type="GO" id="GO:0005886">
    <property type="term" value="C:plasma membrane"/>
    <property type="evidence" value="ECO:0007669"/>
    <property type="project" value="TreeGrafter"/>
</dbReference>
<evidence type="ECO:0000313" key="6">
    <source>
        <dbReference type="Proteomes" id="UP000600247"/>
    </source>
</evidence>
<evidence type="ECO:0000256" key="2">
    <source>
        <dbReference type="ARBA" id="ARBA00007171"/>
    </source>
</evidence>
<dbReference type="InterPro" id="IPR005311">
    <property type="entry name" value="PBP_dimer"/>
</dbReference>
<comment type="caution">
    <text evidence="5">The sequence shown here is derived from an EMBL/GenBank/DDBJ whole genome shotgun (WGS) entry which is preliminary data.</text>
</comment>
<dbReference type="GO" id="GO:0071972">
    <property type="term" value="F:peptidoglycan L,D-transpeptidase activity"/>
    <property type="evidence" value="ECO:0007669"/>
    <property type="project" value="TreeGrafter"/>
</dbReference>
<dbReference type="GO" id="GO:0071555">
    <property type="term" value="P:cell wall organization"/>
    <property type="evidence" value="ECO:0007669"/>
    <property type="project" value="TreeGrafter"/>
</dbReference>
<dbReference type="Pfam" id="PF00905">
    <property type="entry name" value="Transpeptidase"/>
    <property type="match status" value="1"/>
</dbReference>
<dbReference type="EMBL" id="BMHY01000012">
    <property type="protein sequence ID" value="GGG83942.1"/>
    <property type="molecule type" value="Genomic_DNA"/>
</dbReference>
<dbReference type="PANTHER" id="PTHR30627">
    <property type="entry name" value="PEPTIDOGLYCAN D,D-TRANSPEPTIDASE"/>
    <property type="match status" value="1"/>
</dbReference>
<gene>
    <name evidence="5" type="primary">pbpI</name>
    <name evidence="5" type="ORF">GCM10010918_47110</name>
</gene>
<accession>A0A917HN78</accession>
<dbReference type="InterPro" id="IPR036138">
    <property type="entry name" value="PBP_dimer_sf"/>
</dbReference>
<evidence type="ECO:0000256" key="3">
    <source>
        <dbReference type="ARBA" id="ARBA00023136"/>
    </source>
</evidence>
<dbReference type="PROSITE" id="PS50943">
    <property type="entry name" value="HTH_CROC1"/>
    <property type="match status" value="1"/>
</dbReference>
<dbReference type="GO" id="GO:0008658">
    <property type="term" value="F:penicillin binding"/>
    <property type="evidence" value="ECO:0007669"/>
    <property type="project" value="InterPro"/>
</dbReference>
<sequence>MARRAAIVAILLTMVMGLYIIRLAWIQLAPGPQHVSAAAAAAARGNWKRMSVVQRQRSLVLDTGRGDFLDRSGEAITGETYTTLALFPIVASSRGAEPELQKLAKLLDVSVAELSARWDRLREPAFWRHTDGKGNPLRLTEQQVQQLSQLKLQGIKALPYRNRYIEGHFPKQAIGYTSQHPEWLETAYPQELASGKRKLTDQVGGSGLEKSLDKLIRGIGATSVSYFMDSRFQPLKGLDLRVTEPGNSYYPLQVDTTLDLELQNRIEAYADAQGLKEGAIVVLDAQSADIVAMVSRPAMKSTERLSEENSKALINHALIAVPPGSVFKLVTEAAALEAGVAWENEKFTCNGEYGKYGLSCWKKGGHGHLTLREGLAQSCNIAFATIAERLSAEQFEHTAAALGIARQVGWHAEKPFGPFREPLRLLGEEEAGQLFVRRSTADGEQKRLVIDGGVMAQSAIGQRDVLMTPLQAANLVVTLLNGGRVLEPRLVSEIRYANGQRMAKLAAKRADDGGAGRIHPATARVLLRGMEAVVDHGTGQSIRQGIWTVAGKSGTADVLRVGAPSVHQWFTGYGPAKSPRYAVAVLSKYRPPGSSNEATKLFRGVMDLIAKIESEHEKNV</sequence>
<dbReference type="Pfam" id="PF03717">
    <property type="entry name" value="PBP_dimer"/>
    <property type="match status" value="1"/>
</dbReference>
<dbReference type="Proteomes" id="UP000600247">
    <property type="component" value="Unassembled WGS sequence"/>
</dbReference>
<organism evidence="5 6">
    <name type="scientific">Paenibacillus radicis</name>
    <name type="common">ex Gao et al. 2016</name>
    <dbReference type="NCBI Taxonomy" id="1737354"/>
    <lineage>
        <taxon>Bacteria</taxon>
        <taxon>Bacillati</taxon>
        <taxon>Bacillota</taxon>
        <taxon>Bacilli</taxon>
        <taxon>Bacillales</taxon>
        <taxon>Paenibacillaceae</taxon>
        <taxon>Paenibacillus</taxon>
    </lineage>
</organism>
<reference evidence="5 6" key="1">
    <citation type="journal article" date="2014" name="Int. J. Syst. Evol. Microbiol.">
        <title>Complete genome sequence of Corynebacterium casei LMG S-19264T (=DSM 44701T), isolated from a smear-ripened cheese.</title>
        <authorList>
            <consortium name="US DOE Joint Genome Institute (JGI-PGF)"/>
            <person name="Walter F."/>
            <person name="Albersmeier A."/>
            <person name="Kalinowski J."/>
            <person name="Ruckert C."/>
        </authorList>
    </citation>
    <scope>NUCLEOTIDE SEQUENCE [LARGE SCALE GENOMIC DNA]</scope>
    <source>
        <strain evidence="5 6">CGMCC 1.15286</strain>
    </source>
</reference>
<proteinExistence type="inferred from homology"/>
<dbReference type="Gene3D" id="3.90.1310.10">
    <property type="entry name" value="Penicillin-binding protein 2a (Domain 2)"/>
    <property type="match status" value="1"/>
</dbReference>
<feature type="domain" description="HTH cro/C1-type" evidence="4">
    <location>
        <begin position="100"/>
        <end position="114"/>
    </location>
</feature>
<dbReference type="RefSeq" id="WP_188892107.1">
    <property type="nucleotide sequence ID" value="NZ_BMHY01000012.1"/>
</dbReference>
<name>A0A917HN78_9BACL</name>
<keyword evidence="3" id="KW-0472">Membrane</keyword>
<comment type="subcellular location">
    <subcellularLocation>
        <location evidence="1">Membrane</location>
    </subcellularLocation>
</comment>
<comment type="similarity">
    <text evidence="2">Belongs to the transpeptidase family.</text>
</comment>
<evidence type="ECO:0000256" key="1">
    <source>
        <dbReference type="ARBA" id="ARBA00004370"/>
    </source>
</evidence>